<protein>
    <recommendedName>
        <fullName evidence="4">Large ribosomal subunit protein uL23</fullName>
    </recommendedName>
</protein>
<evidence type="ECO:0000256" key="4">
    <source>
        <dbReference type="HAMAP-Rule" id="MF_01369"/>
    </source>
</evidence>
<dbReference type="GO" id="GO:0005840">
    <property type="term" value="C:ribosome"/>
    <property type="evidence" value="ECO:0007669"/>
    <property type="project" value="UniProtKB-KW"/>
</dbReference>
<proteinExistence type="inferred from homology"/>
<name>A0A2G9ZFT6_9BACT</name>
<dbReference type="HAMAP" id="MF_01369_B">
    <property type="entry name" value="Ribosomal_uL23_B"/>
    <property type="match status" value="1"/>
</dbReference>
<dbReference type="InterPro" id="IPR013025">
    <property type="entry name" value="Ribosomal_uL23-like"/>
</dbReference>
<comment type="subunit">
    <text evidence="4">Part of the 50S ribosomal subunit. Contacts protein L29, and trigger factor when it is bound to the ribosome.</text>
</comment>
<dbReference type="InterPro" id="IPR012677">
    <property type="entry name" value="Nucleotide-bd_a/b_plait_sf"/>
</dbReference>
<evidence type="ECO:0000256" key="3">
    <source>
        <dbReference type="ARBA" id="ARBA00023274"/>
    </source>
</evidence>
<keyword evidence="4" id="KW-0699">rRNA-binding</keyword>
<sequence length="82" mass="9298">MTEKAAIQAESGKYIFKVFPKATKTEIKKAVESLFGVNVVKVNVTHIPRKRKRLGRTEGWKKGYKKATLTLIKGQTIELLPR</sequence>
<dbReference type="NCBIfam" id="NF004363">
    <property type="entry name" value="PRK05738.2-4"/>
    <property type="match status" value="1"/>
</dbReference>
<evidence type="ECO:0000256" key="2">
    <source>
        <dbReference type="ARBA" id="ARBA00022980"/>
    </source>
</evidence>
<reference evidence="5 6" key="1">
    <citation type="submission" date="2017-09" db="EMBL/GenBank/DDBJ databases">
        <title>Depth-based differentiation of microbial function through sediment-hosted aquifers and enrichment of novel symbionts in the deep terrestrial subsurface.</title>
        <authorList>
            <person name="Probst A.J."/>
            <person name="Ladd B."/>
            <person name="Jarett J.K."/>
            <person name="Geller-Mcgrath D.E."/>
            <person name="Sieber C.M."/>
            <person name="Emerson J.B."/>
            <person name="Anantharaman K."/>
            <person name="Thomas B.C."/>
            <person name="Malmstrom R."/>
            <person name="Stieglmeier M."/>
            <person name="Klingl A."/>
            <person name="Woyke T."/>
            <person name="Ryan C.M."/>
            <person name="Banfield J.F."/>
        </authorList>
    </citation>
    <scope>NUCLEOTIDE SEQUENCE [LARGE SCALE GENOMIC DNA]</scope>
    <source>
        <strain evidence="5">CG23_combo_of_CG06-09_8_20_14_all_37_87_8</strain>
    </source>
</reference>
<comment type="function">
    <text evidence="4">One of the early assembly proteins it binds 23S rRNA. One of the proteins that surrounds the polypeptide exit tunnel on the outside of the ribosome. Forms the main docking site for trigger factor binding to the ribosome.</text>
</comment>
<dbReference type="GO" id="GO:0003735">
    <property type="term" value="F:structural constituent of ribosome"/>
    <property type="evidence" value="ECO:0007669"/>
    <property type="project" value="InterPro"/>
</dbReference>
<dbReference type="Gene3D" id="3.30.70.330">
    <property type="match status" value="1"/>
</dbReference>
<dbReference type="SUPFAM" id="SSF54189">
    <property type="entry name" value="Ribosomal proteins S24e, L23 and L15e"/>
    <property type="match status" value="1"/>
</dbReference>
<accession>A0A2G9ZFT6</accession>
<keyword evidence="3 4" id="KW-0687">Ribonucleoprotein</keyword>
<dbReference type="Proteomes" id="UP000230447">
    <property type="component" value="Unassembled WGS sequence"/>
</dbReference>
<evidence type="ECO:0000313" key="5">
    <source>
        <dbReference type="EMBL" id="PIP32032.1"/>
    </source>
</evidence>
<dbReference type="Pfam" id="PF00276">
    <property type="entry name" value="Ribosomal_L23"/>
    <property type="match status" value="1"/>
</dbReference>
<gene>
    <name evidence="4" type="primary">rplW</name>
    <name evidence="5" type="ORF">COX24_00450</name>
</gene>
<dbReference type="InterPro" id="IPR012678">
    <property type="entry name" value="Ribosomal_uL23/eL15/eS24_sf"/>
</dbReference>
<comment type="similarity">
    <text evidence="1 4">Belongs to the universal ribosomal protein uL23 family.</text>
</comment>
<dbReference type="EMBL" id="PCSB01000009">
    <property type="protein sequence ID" value="PIP32032.1"/>
    <property type="molecule type" value="Genomic_DNA"/>
</dbReference>
<keyword evidence="2 4" id="KW-0689">Ribosomal protein</keyword>
<evidence type="ECO:0000256" key="1">
    <source>
        <dbReference type="ARBA" id="ARBA00006700"/>
    </source>
</evidence>
<dbReference type="GO" id="GO:0006412">
    <property type="term" value="P:translation"/>
    <property type="evidence" value="ECO:0007669"/>
    <property type="project" value="UniProtKB-UniRule"/>
</dbReference>
<comment type="caution">
    <text evidence="5">The sequence shown here is derived from an EMBL/GenBank/DDBJ whole genome shotgun (WGS) entry which is preliminary data.</text>
</comment>
<keyword evidence="4" id="KW-0694">RNA-binding</keyword>
<dbReference type="GO" id="GO:0019843">
    <property type="term" value="F:rRNA binding"/>
    <property type="evidence" value="ECO:0007669"/>
    <property type="project" value="UniProtKB-UniRule"/>
</dbReference>
<organism evidence="5 6">
    <name type="scientific">bacterium (Candidatus Gribaldobacteria) CG23_combo_of_CG06-09_8_20_14_all_37_87_8</name>
    <dbReference type="NCBI Taxonomy" id="2014278"/>
    <lineage>
        <taxon>Bacteria</taxon>
        <taxon>Candidatus Gribaldobacteria</taxon>
    </lineage>
</organism>
<evidence type="ECO:0000313" key="6">
    <source>
        <dbReference type="Proteomes" id="UP000230447"/>
    </source>
</evidence>
<dbReference type="GO" id="GO:1990904">
    <property type="term" value="C:ribonucleoprotein complex"/>
    <property type="evidence" value="ECO:0007669"/>
    <property type="project" value="UniProtKB-KW"/>
</dbReference>
<dbReference type="AlphaFoldDB" id="A0A2G9ZFT6"/>